<evidence type="ECO:0000256" key="2">
    <source>
        <dbReference type="ARBA" id="ARBA00001947"/>
    </source>
</evidence>
<evidence type="ECO:0000256" key="5">
    <source>
        <dbReference type="ARBA" id="ARBA00011921"/>
    </source>
</evidence>
<dbReference type="GO" id="GO:0019877">
    <property type="term" value="P:diaminopimelate biosynthetic process"/>
    <property type="evidence" value="ECO:0007669"/>
    <property type="project" value="UniProtKB-KW"/>
</dbReference>
<dbReference type="RefSeq" id="WP_087471543.1">
    <property type="nucleotide sequence ID" value="NZ_CP021383.1"/>
</dbReference>
<dbReference type="InterPro" id="IPR050072">
    <property type="entry name" value="Peptidase_M20A"/>
</dbReference>
<evidence type="ECO:0000256" key="9">
    <source>
        <dbReference type="ARBA" id="ARBA00022833"/>
    </source>
</evidence>
<comment type="subunit">
    <text evidence="4">Homodimer.</text>
</comment>
<evidence type="ECO:0000256" key="13">
    <source>
        <dbReference type="ARBA" id="ARBA00051301"/>
    </source>
</evidence>
<keyword evidence="7" id="KW-0479">Metal-binding</keyword>
<dbReference type="SUPFAM" id="SSF53187">
    <property type="entry name" value="Zn-dependent exopeptidases"/>
    <property type="match status" value="1"/>
</dbReference>
<comment type="pathway">
    <text evidence="3">Amino-acid biosynthesis; L-lysine biosynthesis via DAP pathway; LL-2,6-diaminopimelate from (S)-tetrahydrodipicolinate (succinylase route): step 3/3.</text>
</comment>
<evidence type="ECO:0000313" key="16">
    <source>
        <dbReference type="EMBL" id="ARU52575.1"/>
    </source>
</evidence>
<evidence type="ECO:0000256" key="14">
    <source>
        <dbReference type="NCBIfam" id="TIGR01900"/>
    </source>
</evidence>
<keyword evidence="9" id="KW-0862">Zinc</keyword>
<evidence type="ECO:0000256" key="3">
    <source>
        <dbReference type="ARBA" id="ARBA00005130"/>
    </source>
</evidence>
<evidence type="ECO:0000256" key="4">
    <source>
        <dbReference type="ARBA" id="ARBA00011738"/>
    </source>
</evidence>
<keyword evidence="12" id="KW-0170">Cobalt</keyword>
<keyword evidence="6" id="KW-0028">Amino-acid biosynthesis</keyword>
<dbReference type="Pfam" id="PF01546">
    <property type="entry name" value="Peptidase_M20"/>
    <property type="match status" value="1"/>
</dbReference>
<evidence type="ECO:0000256" key="8">
    <source>
        <dbReference type="ARBA" id="ARBA00022801"/>
    </source>
</evidence>
<dbReference type="FunFam" id="3.30.70.360:FF:000011">
    <property type="entry name" value="Succinyl-diaminopimelate desuccinylase"/>
    <property type="match status" value="1"/>
</dbReference>
<dbReference type="PANTHER" id="PTHR43808:SF31">
    <property type="entry name" value="N-ACETYL-L-CITRULLINE DEACETYLASE"/>
    <property type="match status" value="1"/>
</dbReference>
<dbReference type="GO" id="GO:0008777">
    <property type="term" value="F:acetylornithine deacetylase activity"/>
    <property type="evidence" value="ECO:0007669"/>
    <property type="project" value="TreeGrafter"/>
</dbReference>
<dbReference type="InterPro" id="IPR002933">
    <property type="entry name" value="Peptidase_M20"/>
</dbReference>
<protein>
    <recommendedName>
        <fullName evidence="5 14">Succinyl-diaminopimelate desuccinylase</fullName>
        <ecNumber evidence="5 14">3.5.1.18</ecNumber>
    </recommendedName>
</protein>
<comment type="cofactor">
    <cofactor evidence="1">
        <name>Co(2+)</name>
        <dbReference type="ChEBI" id="CHEBI:48828"/>
    </cofactor>
</comment>
<dbReference type="GO" id="GO:0009089">
    <property type="term" value="P:lysine biosynthetic process via diaminopimelate"/>
    <property type="evidence" value="ECO:0007669"/>
    <property type="project" value="UniProtKB-UniRule"/>
</dbReference>
<dbReference type="SUPFAM" id="SSF55031">
    <property type="entry name" value="Bacterial exopeptidase dimerisation domain"/>
    <property type="match status" value="1"/>
</dbReference>
<comment type="catalytic activity">
    <reaction evidence="13">
        <text>N-succinyl-(2S,6S)-2,6-diaminopimelate + H2O = (2S,6S)-2,6-diaminopimelate + succinate</text>
        <dbReference type="Rhea" id="RHEA:22608"/>
        <dbReference type="ChEBI" id="CHEBI:15377"/>
        <dbReference type="ChEBI" id="CHEBI:30031"/>
        <dbReference type="ChEBI" id="CHEBI:57609"/>
        <dbReference type="ChEBI" id="CHEBI:58087"/>
        <dbReference type="EC" id="3.5.1.18"/>
    </reaction>
</comment>
<keyword evidence="10" id="KW-0220">Diaminopimelate biosynthesis</keyword>
<dbReference type="Gene3D" id="3.30.70.360">
    <property type="match status" value="1"/>
</dbReference>
<dbReference type="InterPro" id="IPR011650">
    <property type="entry name" value="Peptidase_M20_dimer"/>
</dbReference>
<evidence type="ECO:0000259" key="15">
    <source>
        <dbReference type="Pfam" id="PF07687"/>
    </source>
</evidence>
<feature type="domain" description="Peptidase M20 dimerisation" evidence="15">
    <location>
        <begin position="181"/>
        <end position="278"/>
    </location>
</feature>
<dbReference type="KEGG" id="cceu:CBR64_15040"/>
<evidence type="ECO:0000256" key="10">
    <source>
        <dbReference type="ARBA" id="ARBA00022915"/>
    </source>
</evidence>
<evidence type="ECO:0000256" key="7">
    <source>
        <dbReference type="ARBA" id="ARBA00022723"/>
    </source>
</evidence>
<evidence type="ECO:0000313" key="17">
    <source>
        <dbReference type="Proteomes" id="UP000196228"/>
    </source>
</evidence>
<gene>
    <name evidence="16" type="ORF">CBR64_15040</name>
</gene>
<dbReference type="EMBL" id="CP021383">
    <property type="protein sequence ID" value="ARU52575.1"/>
    <property type="molecule type" value="Genomic_DNA"/>
</dbReference>
<evidence type="ECO:0000256" key="11">
    <source>
        <dbReference type="ARBA" id="ARBA00023154"/>
    </source>
</evidence>
<comment type="cofactor">
    <cofactor evidence="2">
        <name>Zn(2+)</name>
        <dbReference type="ChEBI" id="CHEBI:29105"/>
    </cofactor>
</comment>
<keyword evidence="8" id="KW-0378">Hydrolase</keyword>
<dbReference type="Gene3D" id="3.40.630.10">
    <property type="entry name" value="Zn peptidases"/>
    <property type="match status" value="1"/>
</dbReference>
<proteinExistence type="predicted"/>
<dbReference type="InterPro" id="IPR036264">
    <property type="entry name" value="Bact_exopeptidase_dim_dom"/>
</dbReference>
<dbReference type="AlphaFoldDB" id="A0A1Y0HZ54"/>
<evidence type="ECO:0000256" key="1">
    <source>
        <dbReference type="ARBA" id="ARBA00001941"/>
    </source>
</evidence>
<keyword evidence="11" id="KW-0457">Lysine biosynthesis</keyword>
<dbReference type="Proteomes" id="UP000196228">
    <property type="component" value="Chromosome"/>
</dbReference>
<accession>A0A1Y0HZ54</accession>
<dbReference type="EC" id="3.5.1.18" evidence="5 14"/>
<dbReference type="GO" id="GO:0009014">
    <property type="term" value="F:succinyl-diaminopimelate desuccinylase activity"/>
    <property type="evidence" value="ECO:0007669"/>
    <property type="project" value="UniProtKB-UniRule"/>
</dbReference>
<reference evidence="16 17" key="1">
    <citation type="submission" date="2017-05" db="EMBL/GenBank/DDBJ databases">
        <authorList>
            <person name="Song R."/>
            <person name="Chenine A.L."/>
            <person name="Ruprecht R.M."/>
        </authorList>
    </citation>
    <scope>NUCLEOTIDE SEQUENCE [LARGE SCALE GENOMIC DNA]</scope>
    <source>
        <strain evidence="16 17">PSBB019</strain>
    </source>
</reference>
<name>A0A1Y0HZ54_CELCE</name>
<dbReference type="NCBIfam" id="TIGR01900">
    <property type="entry name" value="dapE-gram_pos"/>
    <property type="match status" value="1"/>
</dbReference>
<dbReference type="PANTHER" id="PTHR43808">
    <property type="entry name" value="ACETYLORNITHINE DEACETYLASE"/>
    <property type="match status" value="1"/>
</dbReference>
<evidence type="ECO:0000256" key="6">
    <source>
        <dbReference type="ARBA" id="ARBA00022605"/>
    </source>
</evidence>
<dbReference type="GO" id="GO:0006526">
    <property type="term" value="P:L-arginine biosynthetic process"/>
    <property type="evidence" value="ECO:0007669"/>
    <property type="project" value="TreeGrafter"/>
</dbReference>
<sequence>MTSPTTGTTPVLDLRGDLVALFRAVCDTPSVSGDEQALADAVETALRAYPHLDVVRDGDTVVARTSLGRERRVVVAGHLDTVPLTDPPNLPTRVVGEGAHAEVWGRGTVDMKGGVAVALALAAELDAPAQDVTWVFYDNEEVASDLNGLGRLARNRPDLLAADFAVLGEPTSAGLEGGCNGTLRVDVRVPGVTAHSARAWTGSNAIHAAHEVLDRLAAYVPQEIEVDGLVYREGMNAVGIRGGIAGNVIPDECVVTVNFRFAPSRTVAEAEQHVRELLAGFEVVLTDAAPGARPGLDDPLAADFAAAVLGVTGGAPAPKYGWTDVARFAELGVPAVNFGPGDPLLAHKDDERCPVGELALCRDALRAWLTAAPAA</sequence>
<dbReference type="OrthoDB" id="7055905at2"/>
<dbReference type="InterPro" id="IPR010174">
    <property type="entry name" value="Succinyl-DAP_deSuclase_DapE"/>
</dbReference>
<dbReference type="GO" id="GO:0046872">
    <property type="term" value="F:metal ion binding"/>
    <property type="evidence" value="ECO:0007669"/>
    <property type="project" value="UniProtKB-KW"/>
</dbReference>
<organism evidence="16 17">
    <name type="scientific">Cellulosimicrobium cellulans</name>
    <name type="common">Arthrobacter luteus</name>
    <dbReference type="NCBI Taxonomy" id="1710"/>
    <lineage>
        <taxon>Bacteria</taxon>
        <taxon>Bacillati</taxon>
        <taxon>Actinomycetota</taxon>
        <taxon>Actinomycetes</taxon>
        <taxon>Micrococcales</taxon>
        <taxon>Promicromonosporaceae</taxon>
        <taxon>Cellulosimicrobium</taxon>
    </lineage>
</organism>
<evidence type="ECO:0000256" key="12">
    <source>
        <dbReference type="ARBA" id="ARBA00023285"/>
    </source>
</evidence>
<dbReference type="Pfam" id="PF07687">
    <property type="entry name" value="M20_dimer"/>
    <property type="match status" value="1"/>
</dbReference>